<dbReference type="InterPro" id="IPR006311">
    <property type="entry name" value="TAT_signal"/>
</dbReference>
<organism evidence="1 2">
    <name type="scientific">Pseudomonas mangrovi</name>
    <dbReference type="NCBI Taxonomy" id="2161748"/>
    <lineage>
        <taxon>Bacteria</taxon>
        <taxon>Pseudomonadati</taxon>
        <taxon>Pseudomonadota</taxon>
        <taxon>Gammaproteobacteria</taxon>
        <taxon>Pseudomonadales</taxon>
        <taxon>Pseudomonadaceae</taxon>
        <taxon>Pseudomonas</taxon>
    </lineage>
</organism>
<dbReference type="OrthoDB" id="6398409at2"/>
<gene>
    <name evidence="1" type="ORF">DBO85_17260</name>
</gene>
<name>A0A2T5P5H6_9PSED</name>
<comment type="caution">
    <text evidence="1">The sequence shown here is derived from an EMBL/GenBank/DDBJ whole genome shotgun (WGS) entry which is preliminary data.</text>
</comment>
<dbReference type="Proteomes" id="UP000244064">
    <property type="component" value="Unassembled WGS sequence"/>
</dbReference>
<dbReference type="AlphaFoldDB" id="A0A2T5P5H6"/>
<dbReference type="PROSITE" id="PS51318">
    <property type="entry name" value="TAT"/>
    <property type="match status" value="1"/>
</dbReference>
<proteinExistence type="predicted"/>
<keyword evidence="2" id="KW-1185">Reference proteome</keyword>
<dbReference type="RefSeq" id="WP_108108739.1">
    <property type="nucleotide sequence ID" value="NZ_QASN01000021.1"/>
</dbReference>
<dbReference type="EMBL" id="QASN01000021">
    <property type="protein sequence ID" value="PTU72998.1"/>
    <property type="molecule type" value="Genomic_DNA"/>
</dbReference>
<accession>A0A2T5P5H6</accession>
<evidence type="ECO:0000313" key="1">
    <source>
        <dbReference type="EMBL" id="PTU72998.1"/>
    </source>
</evidence>
<protein>
    <submittedName>
        <fullName evidence="1">Twin-arginine translocation pathway signal protein</fullName>
    </submittedName>
</protein>
<evidence type="ECO:0000313" key="2">
    <source>
        <dbReference type="Proteomes" id="UP000244064"/>
    </source>
</evidence>
<sequence>MTNTVKAHDPSRRSLLKLGLVGGALLATVGGIASLSGDGDDQPAPGYLALRTGDLPFLQALIPVILDQALAGERLPVVMPALLRDIDLGLASVSPALLSQIRELFDVTSSRLTRGPLTGVWQPWQETAPEQIAEFLLRWRDSSLALLRQGHAALLQMVLMAWYGNPDAWAHCGYPGPPSI</sequence>
<reference evidence="1 2" key="1">
    <citation type="submission" date="2018-04" db="EMBL/GenBank/DDBJ databases">
        <title>Pseudomonas sp. nov., isolated from mangrove soil.</title>
        <authorList>
            <person name="Chen C."/>
        </authorList>
    </citation>
    <scope>NUCLEOTIDE SEQUENCE [LARGE SCALE GENOMIC DNA]</scope>
    <source>
        <strain evidence="1 2">TC-11</strain>
    </source>
</reference>